<feature type="transmembrane region" description="Helical" evidence="1">
    <location>
        <begin position="258"/>
        <end position="279"/>
    </location>
</feature>
<dbReference type="CDD" id="cd00761">
    <property type="entry name" value="Glyco_tranf_GTA_type"/>
    <property type="match status" value="1"/>
</dbReference>
<keyword evidence="4" id="KW-1185">Reference proteome</keyword>
<reference evidence="3 4" key="1">
    <citation type="journal article" date="2015" name="Environ. Microbiol.">
        <title>Methane oxidation coupled to nitrate reduction under hypoxia by the Gammaproteobacterium Methylomonas denitrificans, sp. nov. type strain FJG1.</title>
        <authorList>
            <person name="Kits K.D."/>
            <person name="Klotz M.G."/>
            <person name="Stein L.Y."/>
        </authorList>
    </citation>
    <scope>NUCLEOTIDE SEQUENCE [LARGE SCALE GENOMIC DNA]</scope>
    <source>
        <strain evidence="3 4">FJG1</strain>
    </source>
</reference>
<evidence type="ECO:0000313" key="4">
    <source>
        <dbReference type="Proteomes" id="UP000030512"/>
    </source>
</evidence>
<keyword evidence="1" id="KW-1133">Transmembrane helix</keyword>
<dbReference type="RefSeq" id="WP_062328226.1">
    <property type="nucleotide sequence ID" value="NZ_CP014476.1"/>
</dbReference>
<dbReference type="InterPro" id="IPR001173">
    <property type="entry name" value="Glyco_trans_2-like"/>
</dbReference>
<accession>A0A126T2Z6</accession>
<protein>
    <recommendedName>
        <fullName evidence="2">Glycosyltransferase 2-like domain-containing protein</fullName>
    </recommendedName>
</protein>
<proteinExistence type="predicted"/>
<dbReference type="KEGG" id="mdn:JT25_008115"/>
<dbReference type="PANTHER" id="PTHR43685:SF11">
    <property type="entry name" value="GLYCOSYLTRANSFERASE TAGX-RELATED"/>
    <property type="match status" value="1"/>
</dbReference>
<keyword evidence="1" id="KW-0472">Membrane</keyword>
<sequence length="304" mass="35273">MKNSTCPGIDICIATYKRPQLLNKLLKSISNQIDIDFSKLRIIIIDNDPEQAARKIVESFFADKNISYIYDVQPEKNIALTRNKALSYVTADYLAFIDDDEWAAENWLNELLLASQKYDADVVFGSVMPQFTKDAPAWARETGFFDRNNKTGMVMTHGATNNTLIRKADKFKDILFFNPKFGLTGGEDHDLFRRMYSNNAKLIWCNEALVYEVIPPERTRIKWHLKRALRVGQNCAQSFLENQSWQVKFAHFIKRTSYLFTACIILPFAFFMGKARWVWVLCKISTNAGQLSMLFTDRTYQEYK</sequence>
<evidence type="ECO:0000313" key="3">
    <source>
        <dbReference type="EMBL" id="AMK76456.1"/>
    </source>
</evidence>
<dbReference type="AlphaFoldDB" id="A0A126T2Z6"/>
<dbReference type="SUPFAM" id="SSF53448">
    <property type="entry name" value="Nucleotide-diphospho-sugar transferases"/>
    <property type="match status" value="1"/>
</dbReference>
<dbReference type="STRING" id="1538553.JT25_008115"/>
<feature type="domain" description="Glycosyltransferase 2-like" evidence="2">
    <location>
        <begin position="11"/>
        <end position="167"/>
    </location>
</feature>
<dbReference type="Gene3D" id="3.90.550.10">
    <property type="entry name" value="Spore Coat Polysaccharide Biosynthesis Protein SpsA, Chain A"/>
    <property type="match status" value="1"/>
</dbReference>
<evidence type="ECO:0000256" key="1">
    <source>
        <dbReference type="SAM" id="Phobius"/>
    </source>
</evidence>
<keyword evidence="1" id="KW-0812">Transmembrane</keyword>
<dbReference type="InterPro" id="IPR050834">
    <property type="entry name" value="Glycosyltransf_2"/>
</dbReference>
<name>A0A126T2Z6_9GAMM</name>
<gene>
    <name evidence="3" type="ORF">JT25_008115</name>
</gene>
<dbReference type="Proteomes" id="UP000030512">
    <property type="component" value="Chromosome"/>
</dbReference>
<dbReference type="InterPro" id="IPR029044">
    <property type="entry name" value="Nucleotide-diphossugar_trans"/>
</dbReference>
<dbReference type="Pfam" id="PF00535">
    <property type="entry name" value="Glycos_transf_2"/>
    <property type="match status" value="1"/>
</dbReference>
<evidence type="ECO:0000259" key="2">
    <source>
        <dbReference type="Pfam" id="PF00535"/>
    </source>
</evidence>
<dbReference type="PANTHER" id="PTHR43685">
    <property type="entry name" value="GLYCOSYLTRANSFERASE"/>
    <property type="match status" value="1"/>
</dbReference>
<organism evidence="3 4">
    <name type="scientific">Methylomonas denitrificans</name>
    <dbReference type="NCBI Taxonomy" id="1538553"/>
    <lineage>
        <taxon>Bacteria</taxon>
        <taxon>Pseudomonadati</taxon>
        <taxon>Pseudomonadota</taxon>
        <taxon>Gammaproteobacteria</taxon>
        <taxon>Methylococcales</taxon>
        <taxon>Methylococcaceae</taxon>
        <taxon>Methylomonas</taxon>
    </lineage>
</organism>
<dbReference type="EMBL" id="CP014476">
    <property type="protein sequence ID" value="AMK76456.1"/>
    <property type="molecule type" value="Genomic_DNA"/>
</dbReference>